<evidence type="ECO:0000313" key="3">
    <source>
        <dbReference type="Proteomes" id="UP000245466"/>
    </source>
</evidence>
<keyword evidence="1" id="KW-0732">Signal</keyword>
<comment type="caution">
    <text evidence="2">The sequence shown here is derived from an EMBL/GenBank/DDBJ whole genome shotgun (WGS) entry which is preliminary data.</text>
</comment>
<dbReference type="AlphaFoldDB" id="A0A2U1ASM1"/>
<gene>
    <name evidence="2" type="ORF">C8E01_11266</name>
</gene>
<feature type="signal peptide" evidence="1">
    <location>
        <begin position="1"/>
        <end position="31"/>
    </location>
</feature>
<dbReference type="SUPFAM" id="SSF48452">
    <property type="entry name" value="TPR-like"/>
    <property type="match status" value="1"/>
</dbReference>
<proteinExistence type="predicted"/>
<keyword evidence="3" id="KW-1185">Reference proteome</keyword>
<evidence type="ECO:0000256" key="1">
    <source>
        <dbReference type="SAM" id="SignalP"/>
    </source>
</evidence>
<protein>
    <recommendedName>
        <fullName evidence="4">Tetratricopeptide repeat protein</fullName>
    </recommendedName>
</protein>
<dbReference type="EMBL" id="QEKI01000012">
    <property type="protein sequence ID" value="PVY39267.1"/>
    <property type="molecule type" value="Genomic_DNA"/>
</dbReference>
<feature type="chain" id="PRO_5015539641" description="Tetratricopeptide repeat protein" evidence="1">
    <location>
        <begin position="32"/>
        <end position="360"/>
    </location>
</feature>
<evidence type="ECO:0000313" key="2">
    <source>
        <dbReference type="EMBL" id="PVY39267.1"/>
    </source>
</evidence>
<evidence type="ECO:0008006" key="4">
    <source>
        <dbReference type="Google" id="ProtNLM"/>
    </source>
</evidence>
<dbReference type="OrthoDB" id="648472at2"/>
<reference evidence="2 3" key="1">
    <citation type="submission" date="2018-04" db="EMBL/GenBank/DDBJ databases">
        <title>Genomic Encyclopedia of Type Strains, Phase IV (KMG-IV): sequencing the most valuable type-strain genomes for metagenomic binning, comparative biology and taxonomic classification.</title>
        <authorList>
            <person name="Goeker M."/>
        </authorList>
    </citation>
    <scope>NUCLEOTIDE SEQUENCE [LARGE SCALE GENOMIC DNA]</scope>
    <source>
        <strain evidence="2 3">DSM 100231</strain>
    </source>
</reference>
<organism evidence="2 3">
    <name type="scientific">Pontibacter virosus</name>
    <dbReference type="NCBI Taxonomy" id="1765052"/>
    <lineage>
        <taxon>Bacteria</taxon>
        <taxon>Pseudomonadati</taxon>
        <taxon>Bacteroidota</taxon>
        <taxon>Cytophagia</taxon>
        <taxon>Cytophagales</taxon>
        <taxon>Hymenobacteraceae</taxon>
        <taxon>Pontibacter</taxon>
    </lineage>
</organism>
<dbReference type="RefSeq" id="WP_116544454.1">
    <property type="nucleotide sequence ID" value="NZ_QEKI01000012.1"/>
</dbReference>
<name>A0A2U1ASM1_9BACT</name>
<sequence length="360" mass="41437">MQFTFSFNPFKPTAVILCLLALLSFSTQTLAKPDYTKDYHPHINKAERMVMAKDYEGALGVYQQAFAAVPHGFARDYYNAVVCAAFTGNEKQGINYLEKLVEKGVSLEYLEQQEALEPLRAHKGWKKFAKKYPKRRKAFRENTNIDLRADLDELWARDQFFRQAKGGLRVHADTIRKIEADNVKRLLAWISKHGYPGEELIGMPDTLEVLPRFSIVIQRQTTARNGFDFKTVLTQAVQEGKLDPHAAAYLMDQQQGKNIYRSKVLARVICNKPEDCKDDEEFGDLSSRYLVQRMSEEEEAKANELRQELGLEPVADYREKMRYAIKDDRFKLGYDWAVINYKVPSKEAAKVLVESMAILD</sequence>
<dbReference type="Proteomes" id="UP000245466">
    <property type="component" value="Unassembled WGS sequence"/>
</dbReference>
<dbReference type="InterPro" id="IPR011990">
    <property type="entry name" value="TPR-like_helical_dom_sf"/>
</dbReference>
<accession>A0A2U1ASM1</accession>